<gene>
    <name evidence="3" type="ORF">DXC13_04375</name>
    <name evidence="2" type="ORF">G4312_08280</name>
</gene>
<proteinExistence type="predicted"/>
<evidence type="ECO:0000313" key="3">
    <source>
        <dbReference type="EMBL" id="RGM51115.1"/>
    </source>
</evidence>
<dbReference type="SUPFAM" id="SSF47413">
    <property type="entry name" value="lambda repressor-like DNA-binding domains"/>
    <property type="match status" value="1"/>
</dbReference>
<dbReference type="Gene3D" id="1.10.260.40">
    <property type="entry name" value="lambda repressor-like DNA-binding domains"/>
    <property type="match status" value="1"/>
</dbReference>
<dbReference type="AlphaFoldDB" id="A0A3E4X9K6"/>
<evidence type="ECO:0000259" key="1">
    <source>
        <dbReference type="PROSITE" id="PS50943"/>
    </source>
</evidence>
<protein>
    <submittedName>
        <fullName evidence="2">Helix-turn-helix transcriptional regulator</fullName>
    </submittedName>
    <submittedName>
        <fullName evidence="3">XRE family transcriptional regulator</fullName>
    </submittedName>
</protein>
<evidence type="ECO:0000313" key="4">
    <source>
        <dbReference type="Proteomes" id="UP000260717"/>
    </source>
</evidence>
<reference evidence="2" key="2">
    <citation type="journal article" date="2020" name="Cell Host Microbe">
        <title>Functional and Genomic Variation between Human-Derived Isolates of Lachnospiraceae Reveals Inter- and Intra-Species Diversity.</title>
        <authorList>
            <person name="Sorbara M.T."/>
            <person name="Littmann E.R."/>
            <person name="Fontana E."/>
            <person name="Moody T.U."/>
            <person name="Kohout C.E."/>
            <person name="Gjonbalaj M."/>
            <person name="Eaton V."/>
            <person name="Seok R."/>
            <person name="Leiner I.M."/>
            <person name="Pamer E.G."/>
        </authorList>
    </citation>
    <scope>NUCLEOTIDE SEQUENCE</scope>
    <source>
        <strain evidence="2">MSK.16.45</strain>
    </source>
</reference>
<dbReference type="SMART" id="SM00530">
    <property type="entry name" value="HTH_XRE"/>
    <property type="match status" value="1"/>
</dbReference>
<organism evidence="3 4">
    <name type="scientific">Agathobacter rectalis</name>
    <dbReference type="NCBI Taxonomy" id="39491"/>
    <lineage>
        <taxon>Bacteria</taxon>
        <taxon>Bacillati</taxon>
        <taxon>Bacillota</taxon>
        <taxon>Clostridia</taxon>
        <taxon>Lachnospirales</taxon>
        <taxon>Lachnospiraceae</taxon>
        <taxon>Agathobacter</taxon>
    </lineage>
</organism>
<dbReference type="PROSITE" id="PS50943">
    <property type="entry name" value="HTH_CROC1"/>
    <property type="match status" value="1"/>
</dbReference>
<dbReference type="GO" id="GO:0003677">
    <property type="term" value="F:DNA binding"/>
    <property type="evidence" value="ECO:0007669"/>
    <property type="project" value="InterPro"/>
</dbReference>
<evidence type="ECO:0000313" key="2">
    <source>
        <dbReference type="EMBL" id="NSC77274.1"/>
    </source>
</evidence>
<accession>A0A3E4X9K6</accession>
<name>A0A3E4X9K6_9FIRM</name>
<dbReference type="Proteomes" id="UP000260717">
    <property type="component" value="Unassembled WGS sequence"/>
</dbReference>
<dbReference type="InterPro" id="IPR010982">
    <property type="entry name" value="Lambda_DNA-bd_dom_sf"/>
</dbReference>
<reference evidence="2" key="3">
    <citation type="submission" date="2020-02" db="EMBL/GenBank/DDBJ databases">
        <authorList>
            <person name="Littmann E."/>
            <person name="Sorbara M."/>
        </authorList>
    </citation>
    <scope>NUCLEOTIDE SEQUENCE</scope>
    <source>
        <strain evidence="2">MSK.16.45</strain>
    </source>
</reference>
<sequence length="101" mass="11428">MTWTDFKEYSSDVQLQIGQRIQKLRIDKKIAAVDLAAVLDIQSNQMSRIENGRANCTVPQLYVISQILGCSVDYLLFGKQCLTISQEQADSIKVLIETFTK</sequence>
<dbReference type="EMBL" id="JAAIMP010000009">
    <property type="protein sequence ID" value="NSC77274.1"/>
    <property type="molecule type" value="Genomic_DNA"/>
</dbReference>
<dbReference type="EMBL" id="QSTI01000005">
    <property type="protein sequence ID" value="RGM51115.1"/>
    <property type="molecule type" value="Genomic_DNA"/>
</dbReference>
<dbReference type="Pfam" id="PF13443">
    <property type="entry name" value="HTH_26"/>
    <property type="match status" value="1"/>
</dbReference>
<comment type="caution">
    <text evidence="3">The sequence shown here is derived from an EMBL/GenBank/DDBJ whole genome shotgun (WGS) entry which is preliminary data.</text>
</comment>
<dbReference type="RefSeq" id="WP_004611633.1">
    <property type="nucleotide sequence ID" value="NZ_CP143947.1"/>
</dbReference>
<dbReference type="Proteomes" id="UP001193756">
    <property type="component" value="Unassembled WGS sequence"/>
</dbReference>
<dbReference type="InterPro" id="IPR001387">
    <property type="entry name" value="Cro/C1-type_HTH"/>
</dbReference>
<dbReference type="CDD" id="cd00093">
    <property type="entry name" value="HTH_XRE"/>
    <property type="match status" value="1"/>
</dbReference>
<feature type="domain" description="HTH cro/C1-type" evidence="1">
    <location>
        <begin position="21"/>
        <end position="75"/>
    </location>
</feature>
<reference evidence="3 4" key="1">
    <citation type="submission" date="2018-08" db="EMBL/GenBank/DDBJ databases">
        <title>A genome reference for cultivated species of the human gut microbiota.</title>
        <authorList>
            <person name="Zou Y."/>
            <person name="Xue W."/>
            <person name="Luo G."/>
        </authorList>
    </citation>
    <scope>NUCLEOTIDE SEQUENCE [LARGE SCALE GENOMIC DNA]</scope>
    <source>
        <strain evidence="3 4">OM08-12AT</strain>
    </source>
</reference>